<feature type="domain" description="Flagellar hook protein FlgE/F/G-like D1" evidence="8">
    <location>
        <begin position="97"/>
        <end position="169"/>
    </location>
</feature>
<feature type="domain" description="Flagellar basal-body/hook protein C-terminal" evidence="7">
    <location>
        <begin position="224"/>
        <end position="268"/>
    </location>
</feature>
<dbReference type="EMBL" id="MBEW02000003">
    <property type="protein sequence ID" value="RDY21943.1"/>
    <property type="molecule type" value="Genomic_DNA"/>
</dbReference>
<keyword evidence="10" id="KW-1185">Reference proteome</keyword>
<evidence type="ECO:0000313" key="9">
    <source>
        <dbReference type="EMBL" id="RDY21943.1"/>
    </source>
</evidence>
<keyword evidence="5" id="KW-0975">Bacterial flagellum</keyword>
<reference evidence="9 10" key="1">
    <citation type="journal article" date="2016" name="Genome Announc.">
        <title>Draft Genome Sequence of Criibacterium bergeronii gen. nov., sp. nov., Strain CCRI-22567T, Isolated from a Vaginal Sample from a Woman with Bacterial Vaginosis.</title>
        <authorList>
            <person name="Maheux A.F."/>
            <person name="Berube E."/>
            <person name="Boudreau D.K."/>
            <person name="Raymond F."/>
            <person name="Corbeil J."/>
            <person name="Roy P.H."/>
            <person name="Boissinot M."/>
            <person name="Omar R.F."/>
        </authorList>
    </citation>
    <scope>NUCLEOTIDE SEQUENCE [LARGE SCALE GENOMIC DNA]</scope>
    <source>
        <strain evidence="9 10">CCRI-22567</strain>
    </source>
</reference>
<dbReference type="PROSITE" id="PS00588">
    <property type="entry name" value="FLAGELLA_BB_ROD"/>
    <property type="match status" value="1"/>
</dbReference>
<dbReference type="InterPro" id="IPR012834">
    <property type="entry name" value="FlgG_G_neg"/>
</dbReference>
<dbReference type="SUPFAM" id="SSF117143">
    <property type="entry name" value="Flagellar hook protein flgE"/>
    <property type="match status" value="1"/>
</dbReference>
<dbReference type="InterPro" id="IPR001444">
    <property type="entry name" value="Flag_bb_rod_N"/>
</dbReference>
<evidence type="ECO:0000256" key="3">
    <source>
        <dbReference type="ARBA" id="ARBA00025933"/>
    </source>
</evidence>
<dbReference type="AlphaFoldDB" id="A0A371IN68"/>
<dbReference type="InterPro" id="IPR053967">
    <property type="entry name" value="LlgE_F_G-like_D1"/>
</dbReference>
<keyword evidence="9" id="KW-0969">Cilium</keyword>
<feature type="domain" description="Flagellar basal body rod protein N-terminal" evidence="6">
    <location>
        <begin position="6"/>
        <end position="34"/>
    </location>
</feature>
<evidence type="ECO:0000259" key="6">
    <source>
        <dbReference type="Pfam" id="PF00460"/>
    </source>
</evidence>
<dbReference type="STRING" id="1871336.BBG48_07020"/>
<evidence type="ECO:0000259" key="8">
    <source>
        <dbReference type="Pfam" id="PF22692"/>
    </source>
</evidence>
<gene>
    <name evidence="9" type="primary">flgG</name>
    <name evidence="9" type="ORF">BBG48_002405</name>
</gene>
<dbReference type="NCBIfam" id="TIGR03506">
    <property type="entry name" value="FlgEFG_subfam"/>
    <property type="match status" value="2"/>
</dbReference>
<evidence type="ECO:0000256" key="1">
    <source>
        <dbReference type="ARBA" id="ARBA00009677"/>
    </source>
</evidence>
<evidence type="ECO:0000313" key="10">
    <source>
        <dbReference type="Proteomes" id="UP000093352"/>
    </source>
</evidence>
<evidence type="ECO:0000256" key="2">
    <source>
        <dbReference type="ARBA" id="ARBA00017948"/>
    </source>
</evidence>
<evidence type="ECO:0000259" key="7">
    <source>
        <dbReference type="Pfam" id="PF06429"/>
    </source>
</evidence>
<dbReference type="PANTHER" id="PTHR30435:SF19">
    <property type="entry name" value="FLAGELLAR BASAL-BODY ROD PROTEIN FLGG"/>
    <property type="match status" value="1"/>
</dbReference>
<keyword evidence="9" id="KW-0282">Flagellum</keyword>
<sequence length="270" mass="29628">MRALWTAASGMKAQQMNMDVVANNISNVSTTGFKAQKAEFKDLLYTYSQPVSNKVEEGQPVNLQVGHGVMPVATSRKFMTGNAENTGNPTDLAISYGMGFFVIENPNDPGNADKRFYTRDGNFKFSVEDDLLTLVTSQGERVLTTDDGYIQMPSNAKDFSVSQSGVVTAKSVEGETLQLGQLQTVTFANPEGLKALGDNFFVTTENSGAPIMEEDGTRETTILQNYLENSNVQLVDEMVRMIVAQRAYEINSKSVQTADDMLNTVNQLKR</sequence>
<dbReference type="NCBIfam" id="TIGR02488">
    <property type="entry name" value="flgG_G_neg"/>
    <property type="match status" value="1"/>
</dbReference>
<dbReference type="Pfam" id="PF00460">
    <property type="entry name" value="Flg_bb_rod"/>
    <property type="match status" value="1"/>
</dbReference>
<dbReference type="GO" id="GO:0009426">
    <property type="term" value="C:bacterial-type flagellum basal body, distal rod"/>
    <property type="evidence" value="ECO:0007669"/>
    <property type="project" value="UniProtKB-UniRule"/>
</dbReference>
<dbReference type="GO" id="GO:0071978">
    <property type="term" value="P:bacterial-type flagellum-dependent swarming motility"/>
    <property type="evidence" value="ECO:0007669"/>
    <property type="project" value="TreeGrafter"/>
</dbReference>
<comment type="subcellular location">
    <subcellularLocation>
        <location evidence="5">Bacterial flagellum basal body</location>
    </subcellularLocation>
</comment>
<keyword evidence="9" id="KW-0966">Cell projection</keyword>
<dbReference type="RefSeq" id="WP_068914156.1">
    <property type="nucleotide sequence ID" value="NZ_MBEW02000003.1"/>
</dbReference>
<protein>
    <recommendedName>
        <fullName evidence="2 4">Flagellar basal-body rod protein FlgG</fullName>
    </recommendedName>
</protein>
<comment type="caution">
    <text evidence="9">The sequence shown here is derived from an EMBL/GenBank/DDBJ whole genome shotgun (WGS) entry which is preliminary data.</text>
</comment>
<proteinExistence type="inferred from homology"/>
<comment type="subunit">
    <text evidence="3">The basal body constitutes a major portion of the flagellar organelle and consists of four rings (L,P,S, and M) mounted on a central rod. The rod consists of about 26 subunits of FlgG in the distal portion, and FlgB, FlgC and FlgF are thought to build up the proximal portion of the rod with about 6 subunits each.</text>
</comment>
<dbReference type="Proteomes" id="UP000093352">
    <property type="component" value="Unassembled WGS sequence"/>
</dbReference>
<accession>A0A371IN68</accession>
<dbReference type="PANTHER" id="PTHR30435">
    <property type="entry name" value="FLAGELLAR PROTEIN"/>
    <property type="match status" value="1"/>
</dbReference>
<dbReference type="InterPro" id="IPR020013">
    <property type="entry name" value="Flagellar_FlgE/F/G"/>
</dbReference>
<name>A0A371IN68_9FIRM</name>
<dbReference type="InterPro" id="IPR010930">
    <property type="entry name" value="Flg_bb/hook_C_dom"/>
</dbReference>
<comment type="similarity">
    <text evidence="1 5">Belongs to the flagella basal body rod proteins family.</text>
</comment>
<dbReference type="InterPro" id="IPR037925">
    <property type="entry name" value="FlgE/F/G-like"/>
</dbReference>
<dbReference type="InterPro" id="IPR019776">
    <property type="entry name" value="Flagellar_basal_body_rod_CS"/>
</dbReference>
<evidence type="ECO:0000256" key="5">
    <source>
        <dbReference type="RuleBase" id="RU362116"/>
    </source>
</evidence>
<dbReference type="Pfam" id="PF22692">
    <property type="entry name" value="LlgE_F_G_D1"/>
    <property type="match status" value="1"/>
</dbReference>
<evidence type="ECO:0000256" key="4">
    <source>
        <dbReference type="NCBIfam" id="TIGR02488"/>
    </source>
</evidence>
<organism evidence="9 10">
    <name type="scientific">Criibacterium bergeronii</name>
    <dbReference type="NCBI Taxonomy" id="1871336"/>
    <lineage>
        <taxon>Bacteria</taxon>
        <taxon>Bacillati</taxon>
        <taxon>Bacillota</taxon>
        <taxon>Clostridia</taxon>
        <taxon>Peptostreptococcales</taxon>
        <taxon>Filifactoraceae</taxon>
        <taxon>Criibacterium</taxon>
    </lineage>
</organism>
<dbReference type="Pfam" id="PF06429">
    <property type="entry name" value="Flg_bbr_C"/>
    <property type="match status" value="1"/>
</dbReference>